<reference evidence="1 3" key="2">
    <citation type="journal article" date="2013" name="Nature">
        <title>Insights into bilaterian evolution from three spiralian genomes.</title>
        <authorList>
            <person name="Simakov O."/>
            <person name="Marletaz F."/>
            <person name="Cho S.J."/>
            <person name="Edsinger-Gonzales E."/>
            <person name="Havlak P."/>
            <person name="Hellsten U."/>
            <person name="Kuo D.H."/>
            <person name="Larsson T."/>
            <person name="Lv J."/>
            <person name="Arendt D."/>
            <person name="Savage R."/>
            <person name="Osoegawa K."/>
            <person name="de Jong P."/>
            <person name="Grimwood J."/>
            <person name="Chapman J.A."/>
            <person name="Shapiro H."/>
            <person name="Aerts A."/>
            <person name="Otillar R.P."/>
            <person name="Terry A.Y."/>
            <person name="Boore J.L."/>
            <person name="Grigoriev I.V."/>
            <person name="Lindberg D.R."/>
            <person name="Seaver E.C."/>
            <person name="Weisblat D.A."/>
            <person name="Putnam N.H."/>
            <person name="Rokhsar D.S."/>
        </authorList>
    </citation>
    <scope>NUCLEOTIDE SEQUENCE</scope>
</reference>
<proteinExistence type="predicted"/>
<organism evidence="2 3">
    <name type="scientific">Helobdella robusta</name>
    <name type="common">Californian leech</name>
    <dbReference type="NCBI Taxonomy" id="6412"/>
    <lineage>
        <taxon>Eukaryota</taxon>
        <taxon>Metazoa</taxon>
        <taxon>Spiralia</taxon>
        <taxon>Lophotrochozoa</taxon>
        <taxon>Annelida</taxon>
        <taxon>Clitellata</taxon>
        <taxon>Hirudinea</taxon>
        <taxon>Rhynchobdellida</taxon>
        <taxon>Glossiphoniidae</taxon>
        <taxon>Helobdella</taxon>
    </lineage>
</organism>
<accession>T1F7W1</accession>
<dbReference type="CTD" id="20204910"/>
<protein>
    <submittedName>
        <fullName evidence="1 2">Uncharacterized protein</fullName>
    </submittedName>
</protein>
<dbReference type="HOGENOM" id="CLU_1620832_0_0_1"/>
<dbReference type="EMBL" id="AMQM01004869">
    <property type="status" value="NOT_ANNOTATED_CDS"/>
    <property type="molecule type" value="Genomic_DNA"/>
</dbReference>
<evidence type="ECO:0000313" key="1">
    <source>
        <dbReference type="EMBL" id="ESO02828.1"/>
    </source>
</evidence>
<dbReference type="PANTHER" id="PTHR46113:SF1">
    <property type="entry name" value="PEPTIDASE M17 LEUCYL AMINOPEPTIDASE N-TERMINAL DOMAIN-CONTAINING PROTEIN"/>
    <property type="match status" value="1"/>
</dbReference>
<sequence>MADQQFDSSKKRGIWLIGKLSQQSTVENILPNDRCYKIPEDRKFLLAQSEKGRRGCLDPVDKVLTAKEARCKRRVLQTKARKEKEIERMQQLDTDNDYIIGQRKIKSLKVVNDAAERGVALIQEFNRVVTNDKDQKQYLMQVIEEHRKDFPISKKCTIIAARRK</sequence>
<dbReference type="GeneID" id="20204910"/>
<dbReference type="Proteomes" id="UP000015101">
    <property type="component" value="Unassembled WGS sequence"/>
</dbReference>
<dbReference type="OrthoDB" id="6626714at2759"/>
<name>T1F7W1_HELRO</name>
<dbReference type="RefSeq" id="XP_009019042.1">
    <property type="nucleotide sequence ID" value="XM_009020794.1"/>
</dbReference>
<dbReference type="PANTHER" id="PTHR46113">
    <property type="entry name" value="SNAC DOMAIN-CONTAINING PROTEIN"/>
    <property type="match status" value="1"/>
</dbReference>
<gene>
    <name evidence="2" type="primary">20204910</name>
    <name evidence="1" type="ORF">HELRODRAFT_174252</name>
</gene>
<keyword evidence="3" id="KW-1185">Reference proteome</keyword>
<reference evidence="3" key="1">
    <citation type="submission" date="2012-12" db="EMBL/GenBank/DDBJ databases">
        <authorList>
            <person name="Hellsten U."/>
            <person name="Grimwood J."/>
            <person name="Chapman J.A."/>
            <person name="Shapiro H."/>
            <person name="Aerts A."/>
            <person name="Otillar R.P."/>
            <person name="Terry A.Y."/>
            <person name="Boore J.L."/>
            <person name="Simakov O."/>
            <person name="Marletaz F."/>
            <person name="Cho S.-J."/>
            <person name="Edsinger-Gonzales E."/>
            <person name="Havlak P."/>
            <person name="Kuo D.-H."/>
            <person name="Larsson T."/>
            <person name="Lv J."/>
            <person name="Arendt D."/>
            <person name="Savage R."/>
            <person name="Osoegawa K."/>
            <person name="de Jong P."/>
            <person name="Lindberg D.R."/>
            <person name="Seaver E.C."/>
            <person name="Weisblat D.A."/>
            <person name="Putnam N.H."/>
            <person name="Grigoriev I.V."/>
            <person name="Rokhsar D.S."/>
        </authorList>
    </citation>
    <scope>NUCLEOTIDE SEQUENCE</scope>
</reference>
<dbReference type="AlphaFoldDB" id="T1F7W1"/>
<dbReference type="EMBL" id="KB096716">
    <property type="protein sequence ID" value="ESO02828.1"/>
    <property type="molecule type" value="Genomic_DNA"/>
</dbReference>
<dbReference type="KEGG" id="hro:HELRODRAFT_174252"/>
<dbReference type="InParanoid" id="T1F7W1"/>
<reference evidence="2" key="3">
    <citation type="submission" date="2015-06" db="UniProtKB">
        <authorList>
            <consortium name="EnsemblMetazoa"/>
        </authorList>
    </citation>
    <scope>IDENTIFICATION</scope>
</reference>
<evidence type="ECO:0000313" key="3">
    <source>
        <dbReference type="Proteomes" id="UP000015101"/>
    </source>
</evidence>
<evidence type="ECO:0000313" key="2">
    <source>
        <dbReference type="EnsemblMetazoa" id="HelroP174252"/>
    </source>
</evidence>
<dbReference type="EnsemblMetazoa" id="HelroT174252">
    <property type="protein sequence ID" value="HelroP174252"/>
    <property type="gene ID" value="HelroG174252"/>
</dbReference>